<keyword evidence="3" id="KW-1185">Reference proteome</keyword>
<dbReference type="Proteomes" id="UP000239907">
    <property type="component" value="Unassembled WGS sequence"/>
</dbReference>
<reference evidence="2 3" key="1">
    <citation type="submission" date="2016-12" db="EMBL/GenBank/DDBJ databases">
        <title>Study of bacterial adaptation to deep sea.</title>
        <authorList>
            <person name="Song J."/>
            <person name="Yoshizawa S."/>
            <person name="Kogure K."/>
        </authorList>
    </citation>
    <scope>NUCLEOTIDE SEQUENCE [LARGE SCALE GENOMIC DNA]</scope>
    <source>
        <strain evidence="2 3">SAORIC-165</strain>
    </source>
</reference>
<feature type="domain" description="Xylose isomerase-like TIM barrel" evidence="1">
    <location>
        <begin position="103"/>
        <end position="238"/>
    </location>
</feature>
<evidence type="ECO:0000259" key="1">
    <source>
        <dbReference type="Pfam" id="PF01261"/>
    </source>
</evidence>
<protein>
    <recommendedName>
        <fullName evidence="1">Xylose isomerase-like TIM barrel domain-containing protein</fullName>
    </recommendedName>
</protein>
<dbReference type="PANTHER" id="PTHR12110">
    <property type="entry name" value="HYDROXYPYRUVATE ISOMERASE"/>
    <property type="match status" value="1"/>
</dbReference>
<dbReference type="InterPro" id="IPR036237">
    <property type="entry name" value="Xyl_isomerase-like_sf"/>
</dbReference>
<dbReference type="InterPro" id="IPR013022">
    <property type="entry name" value="Xyl_isomerase-like_TIM-brl"/>
</dbReference>
<gene>
    <name evidence="2" type="ORF">BSZ32_01760</name>
</gene>
<sequence>MTSYNFGGLEKLPAKDQVKLLHRYGYNGIILKCATIEDFQNIDRHIEAVERTDNFRIDAIFERYNFEDPAQRRERWKKVVDKISGKKIQIWLIFGKKTEGVNDAFIERKLREIVAYAAPKGVEVILYPHSSCYIESAEEALPFVEKVNHPQLKLAFHLYHEIRAKNGSRLDEVMKRVQHRLGAVTLAGTDQVADYSSARARDSSTIKPLGQGDYDLRGFVRILKSSGYKGAVGLMNFKLPEAPSNYLPRSLEIWKRYQE</sequence>
<name>A0A2S7TYZ7_9BACT</name>
<dbReference type="RefSeq" id="WP_165788579.1">
    <property type="nucleotide sequence ID" value="NZ_MQWA01000001.1"/>
</dbReference>
<evidence type="ECO:0000313" key="2">
    <source>
        <dbReference type="EMBL" id="PQJ27344.1"/>
    </source>
</evidence>
<dbReference type="Gene3D" id="3.20.20.150">
    <property type="entry name" value="Divalent-metal-dependent TIM barrel enzymes"/>
    <property type="match status" value="1"/>
</dbReference>
<dbReference type="Pfam" id="PF01261">
    <property type="entry name" value="AP_endonuc_2"/>
    <property type="match status" value="1"/>
</dbReference>
<dbReference type="SUPFAM" id="SSF51658">
    <property type="entry name" value="Xylose isomerase-like"/>
    <property type="match status" value="1"/>
</dbReference>
<organism evidence="2 3">
    <name type="scientific">Rubritalea profundi</name>
    <dbReference type="NCBI Taxonomy" id="1658618"/>
    <lineage>
        <taxon>Bacteria</taxon>
        <taxon>Pseudomonadati</taxon>
        <taxon>Verrucomicrobiota</taxon>
        <taxon>Verrucomicrobiia</taxon>
        <taxon>Verrucomicrobiales</taxon>
        <taxon>Rubritaleaceae</taxon>
        <taxon>Rubritalea</taxon>
    </lineage>
</organism>
<dbReference type="EMBL" id="MQWA01000001">
    <property type="protein sequence ID" value="PQJ27344.1"/>
    <property type="molecule type" value="Genomic_DNA"/>
</dbReference>
<accession>A0A2S7TYZ7</accession>
<dbReference type="InterPro" id="IPR050312">
    <property type="entry name" value="IolE/XylAMocC-like"/>
</dbReference>
<proteinExistence type="predicted"/>
<evidence type="ECO:0000313" key="3">
    <source>
        <dbReference type="Proteomes" id="UP000239907"/>
    </source>
</evidence>
<comment type="caution">
    <text evidence="2">The sequence shown here is derived from an EMBL/GenBank/DDBJ whole genome shotgun (WGS) entry which is preliminary data.</text>
</comment>
<dbReference type="AlphaFoldDB" id="A0A2S7TYZ7"/>